<dbReference type="PANTHER" id="PTHR31465">
    <property type="entry name" value="PROTEIN RTA1-RELATED"/>
    <property type="match status" value="1"/>
</dbReference>
<evidence type="ECO:0000313" key="7">
    <source>
        <dbReference type="EMBL" id="KAK5068473.1"/>
    </source>
</evidence>
<dbReference type="EMBL" id="JAVRRF010000001">
    <property type="protein sequence ID" value="KAK5068473.1"/>
    <property type="molecule type" value="Genomic_DNA"/>
</dbReference>
<evidence type="ECO:0000256" key="6">
    <source>
        <dbReference type="SAM" id="Phobius"/>
    </source>
</evidence>
<accession>A0ABR0JR84</accession>
<feature type="transmembrane region" description="Helical" evidence="6">
    <location>
        <begin position="35"/>
        <end position="53"/>
    </location>
</feature>
<evidence type="ECO:0000256" key="4">
    <source>
        <dbReference type="ARBA" id="ARBA00023136"/>
    </source>
</evidence>
<keyword evidence="8" id="KW-1185">Reference proteome</keyword>
<feature type="transmembrane region" description="Helical" evidence="6">
    <location>
        <begin position="175"/>
        <end position="195"/>
    </location>
</feature>
<feature type="transmembrane region" description="Helical" evidence="6">
    <location>
        <begin position="134"/>
        <end position="155"/>
    </location>
</feature>
<feature type="transmembrane region" description="Helical" evidence="6">
    <location>
        <begin position="60"/>
        <end position="80"/>
    </location>
</feature>
<evidence type="ECO:0000313" key="8">
    <source>
        <dbReference type="Proteomes" id="UP001345691"/>
    </source>
</evidence>
<protein>
    <submittedName>
        <fullName evidence="7">Phospholipid-translocating ATPase rsb1</fullName>
    </submittedName>
</protein>
<keyword evidence="2 6" id="KW-0812">Transmembrane</keyword>
<feature type="transmembrane region" description="Helical" evidence="6">
    <location>
        <begin position="92"/>
        <end position="113"/>
    </location>
</feature>
<evidence type="ECO:0000256" key="1">
    <source>
        <dbReference type="ARBA" id="ARBA00004141"/>
    </source>
</evidence>
<keyword evidence="3 6" id="KW-1133">Transmembrane helix</keyword>
<comment type="subcellular location">
    <subcellularLocation>
        <location evidence="1">Membrane</location>
        <topology evidence="1">Multi-pass membrane protein</topology>
    </subcellularLocation>
</comment>
<name>A0ABR0JR84_9EURO</name>
<organism evidence="7 8">
    <name type="scientific">Exophiala sideris</name>
    <dbReference type="NCBI Taxonomy" id="1016849"/>
    <lineage>
        <taxon>Eukaryota</taxon>
        <taxon>Fungi</taxon>
        <taxon>Dikarya</taxon>
        <taxon>Ascomycota</taxon>
        <taxon>Pezizomycotina</taxon>
        <taxon>Eurotiomycetes</taxon>
        <taxon>Chaetothyriomycetidae</taxon>
        <taxon>Chaetothyriales</taxon>
        <taxon>Herpotrichiellaceae</taxon>
        <taxon>Exophiala</taxon>
    </lineage>
</organism>
<feature type="transmembrane region" description="Helical" evidence="6">
    <location>
        <begin position="263"/>
        <end position="283"/>
    </location>
</feature>
<evidence type="ECO:0000256" key="3">
    <source>
        <dbReference type="ARBA" id="ARBA00022989"/>
    </source>
</evidence>
<evidence type="ECO:0000256" key="5">
    <source>
        <dbReference type="SAM" id="MobiDB-lite"/>
    </source>
</evidence>
<keyword evidence="4 6" id="KW-0472">Membrane</keyword>
<dbReference type="InterPro" id="IPR007568">
    <property type="entry name" value="RTA1"/>
</dbReference>
<gene>
    <name evidence="7" type="primary">RSB1_1</name>
    <name evidence="7" type="ORF">LTR69_000593</name>
</gene>
<evidence type="ECO:0000256" key="2">
    <source>
        <dbReference type="ARBA" id="ARBA00022692"/>
    </source>
</evidence>
<feature type="transmembrane region" description="Helical" evidence="6">
    <location>
        <begin position="228"/>
        <end position="248"/>
    </location>
</feature>
<reference evidence="7 8" key="1">
    <citation type="submission" date="2023-08" db="EMBL/GenBank/DDBJ databases">
        <title>Black Yeasts Isolated from many extreme environments.</title>
        <authorList>
            <person name="Coleine C."/>
            <person name="Stajich J.E."/>
            <person name="Selbmann L."/>
        </authorList>
    </citation>
    <scope>NUCLEOTIDE SEQUENCE [LARGE SCALE GENOMIC DNA]</scope>
    <source>
        <strain evidence="7 8">CCFEE 6328</strain>
    </source>
</reference>
<feature type="region of interest" description="Disordered" evidence="5">
    <location>
        <begin position="294"/>
        <end position="313"/>
    </location>
</feature>
<dbReference type="PANTHER" id="PTHR31465:SF9">
    <property type="entry name" value="SPHINGOID LONG-CHAIN BASE TRANSPORTER RSB1"/>
    <property type="match status" value="1"/>
</dbReference>
<comment type="caution">
    <text evidence="7">The sequence shown here is derived from an EMBL/GenBank/DDBJ whole genome shotgun (WGS) entry which is preliminary data.</text>
</comment>
<proteinExistence type="predicted"/>
<dbReference type="Proteomes" id="UP001345691">
    <property type="component" value="Unassembled WGS sequence"/>
</dbReference>
<sequence>MAVCNYSIPAGDCTLSTCCLRQATLHYLPNLGANAAYLAIFAILFILQVILAVKYRTWKFSIPMLCGVFLESVGYAARLWMRSMIFSLNPFVLYLITLTIAPAFMAASIYQSLGLVVTKRDPLISRIKPRNYTLIFVSLDVVCLILQAVGGALAAEGVRKDRQKLHTGTDIMVGGLALQVASLALFIVLSLDYAIRYWKKHYAGTRAVRTLDDSFSEEDRHASPMQNFIFGLGLATLTIFIRCVFRVAELQAGFGGPLANDQVLFMIFEGPMIIVAVAALTLYHPGRCLGAQPEAITTQSPEQKPTKNVSVETTEWNKPLGSRALGSAFG</sequence>
<dbReference type="Pfam" id="PF04479">
    <property type="entry name" value="RTA1"/>
    <property type="match status" value="1"/>
</dbReference>
<feature type="compositionally biased region" description="Polar residues" evidence="5">
    <location>
        <begin position="295"/>
        <end position="313"/>
    </location>
</feature>